<dbReference type="InterPro" id="IPR011010">
    <property type="entry name" value="DNA_brk_join_enz"/>
</dbReference>
<accession>A0A235EVB8</accession>
<evidence type="ECO:0000256" key="3">
    <source>
        <dbReference type="ARBA" id="ARBA00023172"/>
    </source>
</evidence>
<evidence type="ECO:0008006" key="9">
    <source>
        <dbReference type="Google" id="ProtNLM"/>
    </source>
</evidence>
<keyword evidence="8" id="KW-1185">Reference proteome</keyword>
<evidence type="ECO:0000256" key="2">
    <source>
        <dbReference type="ARBA" id="ARBA00023125"/>
    </source>
</evidence>
<dbReference type="PROSITE" id="PS51900">
    <property type="entry name" value="CB"/>
    <property type="match status" value="1"/>
</dbReference>
<dbReference type="SUPFAM" id="SSF56349">
    <property type="entry name" value="DNA breaking-rejoining enzymes"/>
    <property type="match status" value="1"/>
</dbReference>
<dbReference type="AlphaFoldDB" id="A0A235EVB8"/>
<dbReference type="PANTHER" id="PTHR30349:SF88">
    <property type="entry name" value="BLL1584 PROTEIN"/>
    <property type="match status" value="1"/>
</dbReference>
<proteinExistence type="predicted"/>
<dbReference type="GO" id="GO:0006310">
    <property type="term" value="P:DNA recombination"/>
    <property type="evidence" value="ECO:0007669"/>
    <property type="project" value="UniProtKB-KW"/>
</dbReference>
<dbReference type="CDD" id="cd00796">
    <property type="entry name" value="INT_Rci_Hp1_C"/>
    <property type="match status" value="1"/>
</dbReference>
<dbReference type="InterPro" id="IPR050090">
    <property type="entry name" value="Tyrosine_recombinase_XerCD"/>
</dbReference>
<keyword evidence="1" id="KW-0229">DNA integration</keyword>
<dbReference type="InterPro" id="IPR010998">
    <property type="entry name" value="Integrase_recombinase_N"/>
</dbReference>
<protein>
    <recommendedName>
        <fullName evidence="9">Integrase</fullName>
    </recommendedName>
</protein>
<feature type="domain" description="Tyr recombinase" evidence="5">
    <location>
        <begin position="203"/>
        <end position="371"/>
    </location>
</feature>
<sequence length="376" mass="42088">MTNDITTAGGRKRLAPRREPYWHRITAGNFLGYRKLEDGDGTWVARHRDETGKQHYNALGTFQKFDAAEKKAREWFDQCEGGSPEVLTVEQACKRYVEDRRNEKGENTAKDAEGRFRRLVYGSAFGKIELASLRTAHITDWRNKLVDIDEDDDDPDAERKAKDSANRNLATLKAALNLAYRMGFVSTTAQWDRVESFQKVGRRRERFLTVAERKKLIAAASPALTRLLRAVLLTAARPGELASATVGDLDPAGLLTLQGKTGRRIIPLSPDALAHLKTCAGKRPLEAPLLTRADGKAWTRFDWRDEMSEARTTAGLPDDVVLYNLRHVAISEMIVGGIDPLTVARIAGTSVAMIQRHYGHLAKERIVEKLAKVKML</sequence>
<dbReference type="EMBL" id="NOIH01000020">
    <property type="protein sequence ID" value="OYD52998.1"/>
    <property type="molecule type" value="Genomic_DNA"/>
</dbReference>
<keyword evidence="3" id="KW-0233">DNA recombination</keyword>
<evidence type="ECO:0000313" key="8">
    <source>
        <dbReference type="Proteomes" id="UP000215181"/>
    </source>
</evidence>
<dbReference type="InterPro" id="IPR002104">
    <property type="entry name" value="Integrase_catalytic"/>
</dbReference>
<feature type="domain" description="Core-binding (CB)" evidence="6">
    <location>
        <begin position="87"/>
        <end position="180"/>
    </location>
</feature>
<evidence type="ECO:0000259" key="5">
    <source>
        <dbReference type="PROSITE" id="PS51898"/>
    </source>
</evidence>
<dbReference type="PROSITE" id="PS51898">
    <property type="entry name" value="TYR_RECOMBINASE"/>
    <property type="match status" value="1"/>
</dbReference>
<dbReference type="InterPro" id="IPR013762">
    <property type="entry name" value="Integrase-like_cat_sf"/>
</dbReference>
<dbReference type="Gene3D" id="1.10.150.130">
    <property type="match status" value="1"/>
</dbReference>
<comment type="caution">
    <text evidence="7">The sequence shown here is derived from an EMBL/GenBank/DDBJ whole genome shotgun (WGS) entry which is preliminary data.</text>
</comment>
<dbReference type="PANTHER" id="PTHR30349">
    <property type="entry name" value="PHAGE INTEGRASE-RELATED"/>
    <property type="match status" value="1"/>
</dbReference>
<dbReference type="InterPro" id="IPR044068">
    <property type="entry name" value="CB"/>
</dbReference>
<dbReference type="Pfam" id="PF00589">
    <property type="entry name" value="Phage_integrase"/>
    <property type="match status" value="1"/>
</dbReference>
<dbReference type="GO" id="GO:0003677">
    <property type="term" value="F:DNA binding"/>
    <property type="evidence" value="ECO:0007669"/>
    <property type="project" value="UniProtKB-UniRule"/>
</dbReference>
<evidence type="ECO:0000256" key="1">
    <source>
        <dbReference type="ARBA" id="ARBA00022908"/>
    </source>
</evidence>
<dbReference type="RefSeq" id="WP_094269244.1">
    <property type="nucleotide sequence ID" value="NZ_NOIH01000020.1"/>
</dbReference>
<dbReference type="Gene3D" id="1.10.443.10">
    <property type="entry name" value="Intergrase catalytic core"/>
    <property type="match status" value="1"/>
</dbReference>
<keyword evidence="2 4" id="KW-0238">DNA-binding</keyword>
<dbReference type="Proteomes" id="UP000215181">
    <property type="component" value="Unassembled WGS sequence"/>
</dbReference>
<dbReference type="GO" id="GO:0015074">
    <property type="term" value="P:DNA integration"/>
    <property type="evidence" value="ECO:0007669"/>
    <property type="project" value="UniProtKB-KW"/>
</dbReference>
<evidence type="ECO:0000259" key="6">
    <source>
        <dbReference type="PROSITE" id="PS51900"/>
    </source>
</evidence>
<name>A0A235EVB8_9RHOO</name>
<organism evidence="7 8">
    <name type="scientific">Thauera propionica</name>
    <dbReference type="NCBI Taxonomy" id="2019431"/>
    <lineage>
        <taxon>Bacteria</taxon>
        <taxon>Pseudomonadati</taxon>
        <taxon>Pseudomonadota</taxon>
        <taxon>Betaproteobacteria</taxon>
        <taxon>Rhodocyclales</taxon>
        <taxon>Zoogloeaceae</taxon>
        <taxon>Thauera</taxon>
    </lineage>
</organism>
<dbReference type="OrthoDB" id="662444at2"/>
<gene>
    <name evidence="7" type="ORF">CGK74_14935</name>
</gene>
<evidence type="ECO:0000256" key="4">
    <source>
        <dbReference type="PROSITE-ProRule" id="PRU01248"/>
    </source>
</evidence>
<evidence type="ECO:0000313" key="7">
    <source>
        <dbReference type="EMBL" id="OYD52998.1"/>
    </source>
</evidence>
<reference evidence="7 8" key="1">
    <citation type="submission" date="2017-07" db="EMBL/GenBank/DDBJ databases">
        <title>Thauera sp. KNDSS-Mac4 genome sequence and assembly.</title>
        <authorList>
            <person name="Mayilraj S."/>
        </authorList>
    </citation>
    <scope>NUCLEOTIDE SEQUENCE [LARGE SCALE GENOMIC DNA]</scope>
    <source>
        <strain evidence="7 8">KNDSS-Mac4</strain>
    </source>
</reference>